<name>A0A285V8M1_9ACTN</name>
<organism evidence="1 2">
    <name type="scientific">Blastococcus aggregatus</name>
    <dbReference type="NCBI Taxonomy" id="38502"/>
    <lineage>
        <taxon>Bacteria</taxon>
        <taxon>Bacillati</taxon>
        <taxon>Actinomycetota</taxon>
        <taxon>Actinomycetes</taxon>
        <taxon>Geodermatophilales</taxon>
        <taxon>Geodermatophilaceae</taxon>
        <taxon>Blastococcus</taxon>
    </lineage>
</organism>
<dbReference type="SUPFAM" id="SSF53213">
    <property type="entry name" value="LigB-like"/>
    <property type="match status" value="1"/>
</dbReference>
<reference evidence="2" key="1">
    <citation type="submission" date="2017-08" db="EMBL/GenBank/DDBJ databases">
        <authorList>
            <person name="Varghese N."/>
            <person name="Submissions S."/>
        </authorList>
    </citation>
    <scope>NUCLEOTIDE SEQUENCE [LARGE SCALE GENOMIC DNA]</scope>
    <source>
        <strain evidence="2">DSM 4725</strain>
    </source>
</reference>
<evidence type="ECO:0000313" key="2">
    <source>
        <dbReference type="Proteomes" id="UP000219435"/>
    </source>
</evidence>
<dbReference type="AlphaFoldDB" id="A0A285V8M1"/>
<protein>
    <submittedName>
        <fullName evidence="1">Uncharacterized protein</fullName>
    </submittedName>
</protein>
<gene>
    <name evidence="1" type="ORF">SAMN05660748_3168</name>
</gene>
<accession>A0A285V8M1</accession>
<proteinExistence type="predicted"/>
<dbReference type="Proteomes" id="UP000219435">
    <property type="component" value="Unassembled WGS sequence"/>
</dbReference>
<dbReference type="EMBL" id="OBQI01000004">
    <property type="protein sequence ID" value="SOC50420.1"/>
    <property type="molecule type" value="Genomic_DNA"/>
</dbReference>
<dbReference type="Gene3D" id="3.40.830.10">
    <property type="entry name" value="LigB-like"/>
    <property type="match status" value="1"/>
</dbReference>
<sequence length="258" mass="25822">MLDTPAVSHVASATLLDVSADPRRPPVPFAPDGVTVAFCPAPPLLVPAVEGRPDADTAALRRACADAVSAMLAVAPGVVLVVGVGAPPGVRFGDGDAGDLRGLGIDVELPFAGGVRPGGRRLPLPHLLGAWLLDQAGYAGTRVGVGPDDLPGLVRSLPGAVGVLAMGDGSARRSLKAPGHLDPAAEPFDDAVARALGRGDAAALAALDEEEGQRLLAAGVPVWRAVGSALADRAVVAHLHAASASFGVGYLVADWAAR</sequence>
<keyword evidence="2" id="KW-1185">Reference proteome</keyword>
<evidence type="ECO:0000313" key="1">
    <source>
        <dbReference type="EMBL" id="SOC50420.1"/>
    </source>
</evidence>